<dbReference type="SMART" id="SM00342">
    <property type="entry name" value="HTH_ARAC"/>
    <property type="match status" value="1"/>
</dbReference>
<evidence type="ECO:0000256" key="2">
    <source>
        <dbReference type="ARBA" id="ARBA00023163"/>
    </source>
</evidence>
<dbReference type="InterPro" id="IPR009057">
    <property type="entry name" value="Homeodomain-like_sf"/>
</dbReference>
<dbReference type="RefSeq" id="WP_264729375.1">
    <property type="nucleotide sequence ID" value="NZ_JAPDNR010000001.1"/>
</dbReference>
<feature type="domain" description="HTH araC/xylS-type" evidence="3">
    <location>
        <begin position="226"/>
        <end position="324"/>
    </location>
</feature>
<dbReference type="InterPro" id="IPR029062">
    <property type="entry name" value="Class_I_gatase-like"/>
</dbReference>
<name>A0ABT3IIS5_9BACT</name>
<dbReference type="Gene3D" id="1.10.10.60">
    <property type="entry name" value="Homeodomain-like"/>
    <property type="match status" value="2"/>
</dbReference>
<keyword evidence="5" id="KW-1185">Reference proteome</keyword>
<evidence type="ECO:0000313" key="4">
    <source>
        <dbReference type="EMBL" id="MCW3483856.1"/>
    </source>
</evidence>
<evidence type="ECO:0000313" key="5">
    <source>
        <dbReference type="Proteomes" id="UP001207742"/>
    </source>
</evidence>
<keyword evidence="1" id="KW-0805">Transcription regulation</keyword>
<evidence type="ECO:0000259" key="3">
    <source>
        <dbReference type="PROSITE" id="PS01124"/>
    </source>
</evidence>
<reference evidence="4 5" key="1">
    <citation type="submission" date="2022-10" db="EMBL/GenBank/DDBJ databases">
        <title>Chitinophaga nivalis PC15 sp. nov., isolated from Pyeongchang county, South Korea.</title>
        <authorList>
            <person name="Trinh H.N."/>
        </authorList>
    </citation>
    <scope>NUCLEOTIDE SEQUENCE [LARGE SCALE GENOMIC DNA]</scope>
    <source>
        <strain evidence="4 5">PC14</strain>
    </source>
</reference>
<dbReference type="InterPro" id="IPR002818">
    <property type="entry name" value="DJ-1/PfpI"/>
</dbReference>
<evidence type="ECO:0000256" key="1">
    <source>
        <dbReference type="ARBA" id="ARBA00023015"/>
    </source>
</evidence>
<dbReference type="SUPFAM" id="SSF52317">
    <property type="entry name" value="Class I glutamine amidotransferase-like"/>
    <property type="match status" value="1"/>
</dbReference>
<dbReference type="PANTHER" id="PTHR43130">
    <property type="entry name" value="ARAC-FAMILY TRANSCRIPTIONAL REGULATOR"/>
    <property type="match status" value="1"/>
</dbReference>
<comment type="caution">
    <text evidence="4">The sequence shown here is derived from an EMBL/GenBank/DDBJ whole genome shotgun (WGS) entry which is preliminary data.</text>
</comment>
<dbReference type="Gene3D" id="3.40.50.880">
    <property type="match status" value="1"/>
</dbReference>
<gene>
    <name evidence="4" type="ORF">OL497_08130</name>
</gene>
<keyword evidence="2" id="KW-0804">Transcription</keyword>
<sequence>MRKRLVVIVAMPDGLSLDVTGPADVFSCTNRILAEKGEKSATDGYRIMIVSPVAERHIIMQSGLSITCEQSIDQLHEPIDTLVIGGFSAHHNWSAYPLLTQWLQQQLSHIRRVCSVCIGAFVLGESGLLAGRQATTHWNFCKELQDNYDNIQVDFTSIFVKDGNIYTSAGASTGIDLSLALVEEDYGRDISLFVAQTLVLYLRRPGNQAQFSSLLTQQLSSKKTLRELQQWIADNLQENLDVAVLAAKIAMSPRNFARVFLSETGLTPAKYVTRLRIESSKRYLEETSLSLDEIATACGFGSPETMRRIFLRHMDIGPFQYRSLFRKV</sequence>
<dbReference type="InterPro" id="IPR052158">
    <property type="entry name" value="INH-QAR"/>
</dbReference>
<protein>
    <submittedName>
        <fullName evidence="4">GlxA family transcriptional regulator</fullName>
    </submittedName>
</protein>
<dbReference type="PANTHER" id="PTHR43130:SF3">
    <property type="entry name" value="HTH-TYPE TRANSCRIPTIONAL REGULATOR RV1931C"/>
    <property type="match status" value="1"/>
</dbReference>
<dbReference type="PROSITE" id="PS01124">
    <property type="entry name" value="HTH_ARAC_FAMILY_2"/>
    <property type="match status" value="1"/>
</dbReference>
<proteinExistence type="predicted"/>
<dbReference type="InterPro" id="IPR018060">
    <property type="entry name" value="HTH_AraC"/>
</dbReference>
<dbReference type="EMBL" id="JAPDNS010000001">
    <property type="protein sequence ID" value="MCW3483856.1"/>
    <property type="molecule type" value="Genomic_DNA"/>
</dbReference>
<dbReference type="Proteomes" id="UP001207742">
    <property type="component" value="Unassembled WGS sequence"/>
</dbReference>
<organism evidence="4 5">
    <name type="scientific">Chitinophaga nivalis</name>
    <dbReference type="NCBI Taxonomy" id="2991709"/>
    <lineage>
        <taxon>Bacteria</taxon>
        <taxon>Pseudomonadati</taxon>
        <taxon>Bacteroidota</taxon>
        <taxon>Chitinophagia</taxon>
        <taxon>Chitinophagales</taxon>
        <taxon>Chitinophagaceae</taxon>
        <taxon>Chitinophaga</taxon>
    </lineage>
</organism>
<dbReference type="CDD" id="cd03137">
    <property type="entry name" value="GATase1_AraC_1"/>
    <property type="match status" value="1"/>
</dbReference>
<dbReference type="Pfam" id="PF01965">
    <property type="entry name" value="DJ-1_PfpI"/>
    <property type="match status" value="1"/>
</dbReference>
<dbReference type="Pfam" id="PF12833">
    <property type="entry name" value="HTH_18"/>
    <property type="match status" value="1"/>
</dbReference>
<accession>A0ABT3IIS5</accession>
<dbReference type="SUPFAM" id="SSF46689">
    <property type="entry name" value="Homeodomain-like"/>
    <property type="match status" value="2"/>
</dbReference>